<comment type="similarity">
    <text evidence="2">Belongs to the aldehyde dehydrogenase family.</text>
</comment>
<keyword evidence="5" id="KW-0520">NAD</keyword>
<dbReference type="InterPro" id="IPR015590">
    <property type="entry name" value="Aldehyde_DH_dom"/>
</dbReference>
<accession>A0ABN1SGE2</accession>
<dbReference type="Gene3D" id="3.40.605.10">
    <property type="entry name" value="Aldehyde Dehydrogenase, Chain A, domain 1"/>
    <property type="match status" value="1"/>
</dbReference>
<dbReference type="SUPFAM" id="SSF53720">
    <property type="entry name" value="ALDH-like"/>
    <property type="match status" value="1"/>
</dbReference>
<dbReference type="Pfam" id="PF00171">
    <property type="entry name" value="Aldedh"/>
    <property type="match status" value="1"/>
</dbReference>
<keyword evidence="12" id="KW-1185">Reference proteome</keyword>
<feature type="domain" description="Aldehyde dehydrogenase" evidence="10">
    <location>
        <begin position="54"/>
        <end position="527"/>
    </location>
</feature>
<dbReference type="InterPro" id="IPR016161">
    <property type="entry name" value="Ald_DH/histidinol_DH"/>
</dbReference>
<dbReference type="InterPro" id="IPR016160">
    <property type="entry name" value="Ald_DH_CS_CYS"/>
</dbReference>
<keyword evidence="6" id="KW-0642">Proline metabolism</keyword>
<evidence type="ECO:0000256" key="8">
    <source>
        <dbReference type="ARBA" id="ARBA00048142"/>
    </source>
</evidence>
<evidence type="ECO:0000256" key="5">
    <source>
        <dbReference type="ARBA" id="ARBA00023027"/>
    </source>
</evidence>
<evidence type="ECO:0000256" key="6">
    <source>
        <dbReference type="ARBA" id="ARBA00023062"/>
    </source>
</evidence>
<dbReference type="PANTHER" id="PTHR42862:SF1">
    <property type="entry name" value="DELTA-1-PYRROLINE-5-CARBOXYLATE DEHYDROGENASE 2, ISOFORM A-RELATED"/>
    <property type="match status" value="1"/>
</dbReference>
<evidence type="ECO:0000313" key="12">
    <source>
        <dbReference type="Proteomes" id="UP001500033"/>
    </source>
</evidence>
<evidence type="ECO:0000256" key="1">
    <source>
        <dbReference type="ARBA" id="ARBA00004786"/>
    </source>
</evidence>
<dbReference type="Proteomes" id="UP001500033">
    <property type="component" value="Unassembled WGS sequence"/>
</dbReference>
<dbReference type="InterPro" id="IPR016163">
    <property type="entry name" value="Ald_DH_C"/>
</dbReference>
<evidence type="ECO:0000256" key="2">
    <source>
        <dbReference type="ARBA" id="ARBA00009986"/>
    </source>
</evidence>
<evidence type="ECO:0000256" key="4">
    <source>
        <dbReference type="ARBA" id="ARBA00023002"/>
    </source>
</evidence>
<comment type="catalytic activity">
    <reaction evidence="8">
        <text>L-glutamate 5-semialdehyde + NAD(+) + H2O = L-glutamate + NADH + 2 H(+)</text>
        <dbReference type="Rhea" id="RHEA:30235"/>
        <dbReference type="ChEBI" id="CHEBI:15377"/>
        <dbReference type="ChEBI" id="CHEBI:15378"/>
        <dbReference type="ChEBI" id="CHEBI:29985"/>
        <dbReference type="ChEBI" id="CHEBI:57540"/>
        <dbReference type="ChEBI" id="CHEBI:57945"/>
        <dbReference type="ChEBI" id="CHEBI:58066"/>
        <dbReference type="EC" id="1.2.1.88"/>
    </reaction>
</comment>
<sequence>MDAVTQVPVPVNEPVHTYAPGTPERARLETKLKELGENPIDLPMTIGGQKRMGAGERFDVVQPHKHSARLGTYGNATQGDAQDAIDAALAAAPAWRALSFDDRAAVILKAADLLSGPWRETLAASTMLGQSKTAQQAEIDTPCELIDFWRFNVHFARQILAEQPVTNSPGVWNRTDHRPLEGFVYAITPFNFSAIAGNLPTAPALMGNVVVWKPSPTQTHAAVLLMELLEEAGLPKGVINLVTGDGKEVSEVALAHPDLAGIHFTGSTRTFQYLWKTVGNNIENYKTYPRLVGETGGKDFIVAHPSADPAVLKTAMTRGAFEFQGQKCSAASRAYVPRSLWENGLKEEFATEVNGLTMGDVADLGNFMGAVIDERAFAKNKAAIDRAKSDPTVEVVAGGSYDDSEGWFVRPTVLVSTDPENEIFKDEYFGPILGVHVYEDEEYDAMLRQMESAAPYGLTGAIIAQDRAAAAAACEALRFAAGNFYINDKPTGAVVGQQPFGGGRASGTNDKAGAKQNLMRWTSTRSIKETLVPPTDYRYPHMG</sequence>
<protein>
    <recommendedName>
        <fullName evidence="7">L-glutamate gamma-semialdehyde dehydrogenase</fullName>
        <ecNumber evidence="3">1.2.1.88</ecNumber>
    </recommendedName>
    <alternativeName>
        <fullName evidence="7">L-glutamate gamma-semialdehyde dehydrogenase</fullName>
    </alternativeName>
</protein>
<name>A0ABN1SGE2_9ACTN</name>
<gene>
    <name evidence="11" type="primary">pruA</name>
    <name evidence="11" type="ORF">GCM10009576_060680</name>
</gene>
<dbReference type="InterPro" id="IPR050485">
    <property type="entry name" value="Proline_metab_enzyme"/>
</dbReference>
<evidence type="ECO:0000259" key="10">
    <source>
        <dbReference type="Pfam" id="PF00171"/>
    </source>
</evidence>
<evidence type="ECO:0000256" key="7">
    <source>
        <dbReference type="ARBA" id="ARBA00032259"/>
    </source>
</evidence>
<evidence type="ECO:0000313" key="11">
    <source>
        <dbReference type="EMBL" id="GAA0988537.1"/>
    </source>
</evidence>
<keyword evidence="4" id="KW-0560">Oxidoreductase</keyword>
<proteinExistence type="inferred from homology"/>
<feature type="region of interest" description="Disordered" evidence="9">
    <location>
        <begin position="1"/>
        <end position="21"/>
    </location>
</feature>
<dbReference type="InterPro" id="IPR016162">
    <property type="entry name" value="Ald_DH_N"/>
</dbReference>
<dbReference type="PANTHER" id="PTHR42862">
    <property type="entry name" value="DELTA-1-PYRROLINE-5-CARBOXYLATE DEHYDROGENASE 1, ISOFORM A-RELATED"/>
    <property type="match status" value="1"/>
</dbReference>
<dbReference type="EC" id="1.2.1.88" evidence="3"/>
<reference evidence="11 12" key="1">
    <citation type="journal article" date="2019" name="Int. J. Syst. Evol. Microbiol.">
        <title>The Global Catalogue of Microorganisms (GCM) 10K type strain sequencing project: providing services to taxonomists for standard genome sequencing and annotation.</title>
        <authorList>
            <consortium name="The Broad Institute Genomics Platform"/>
            <consortium name="The Broad Institute Genome Sequencing Center for Infectious Disease"/>
            <person name="Wu L."/>
            <person name="Ma J."/>
        </authorList>
    </citation>
    <scope>NUCLEOTIDE SEQUENCE [LARGE SCALE GENOMIC DNA]</scope>
    <source>
        <strain evidence="11 12">JCM 11445</strain>
    </source>
</reference>
<dbReference type="EMBL" id="BAAAIE010000044">
    <property type="protein sequence ID" value="GAA0988537.1"/>
    <property type="molecule type" value="Genomic_DNA"/>
</dbReference>
<dbReference type="InterPro" id="IPR005931">
    <property type="entry name" value="P5CDH/ALDH4A1"/>
</dbReference>
<comment type="pathway">
    <text evidence="1">Amino-acid degradation; L-proline degradation into L-glutamate; L-glutamate from L-proline: step 2/2.</text>
</comment>
<evidence type="ECO:0000256" key="9">
    <source>
        <dbReference type="SAM" id="MobiDB-lite"/>
    </source>
</evidence>
<dbReference type="PROSITE" id="PS00070">
    <property type="entry name" value="ALDEHYDE_DEHYDR_CYS"/>
    <property type="match status" value="1"/>
</dbReference>
<comment type="caution">
    <text evidence="11">The sequence shown here is derived from an EMBL/GenBank/DDBJ whole genome shotgun (WGS) entry which is preliminary data.</text>
</comment>
<dbReference type="Gene3D" id="3.40.309.10">
    <property type="entry name" value="Aldehyde Dehydrogenase, Chain A, domain 2"/>
    <property type="match status" value="1"/>
</dbReference>
<dbReference type="NCBIfam" id="TIGR01236">
    <property type="entry name" value="D1pyr5carbox1"/>
    <property type="match status" value="1"/>
</dbReference>
<organism evidence="11 12">
    <name type="scientific">Streptomyces rhizosphaericus</name>
    <dbReference type="NCBI Taxonomy" id="114699"/>
    <lineage>
        <taxon>Bacteria</taxon>
        <taxon>Bacillati</taxon>
        <taxon>Actinomycetota</taxon>
        <taxon>Actinomycetes</taxon>
        <taxon>Kitasatosporales</taxon>
        <taxon>Streptomycetaceae</taxon>
        <taxon>Streptomyces</taxon>
        <taxon>Streptomyces violaceusniger group</taxon>
    </lineage>
</organism>
<evidence type="ECO:0000256" key="3">
    <source>
        <dbReference type="ARBA" id="ARBA00012884"/>
    </source>
</evidence>